<dbReference type="SUPFAM" id="SSF46955">
    <property type="entry name" value="Putative DNA-binding domain"/>
    <property type="match status" value="1"/>
</dbReference>
<accession>A0ABZ0Q1W0</accession>
<dbReference type="InterPro" id="IPR000551">
    <property type="entry name" value="MerR-type_HTH_dom"/>
</dbReference>
<name>A0ABZ0Q1W0_9LACO</name>
<protein>
    <submittedName>
        <fullName evidence="3">MerR family transcriptional regulator</fullName>
    </submittedName>
</protein>
<evidence type="ECO:0000313" key="4">
    <source>
        <dbReference type="Proteomes" id="UP001302696"/>
    </source>
</evidence>
<evidence type="ECO:0000256" key="1">
    <source>
        <dbReference type="ARBA" id="ARBA00023125"/>
    </source>
</evidence>
<dbReference type="SMART" id="SM00422">
    <property type="entry name" value="HTH_MERR"/>
    <property type="match status" value="1"/>
</dbReference>
<gene>
    <name evidence="3" type="ORF">N6G96_06430</name>
</gene>
<dbReference type="PROSITE" id="PS50937">
    <property type="entry name" value="HTH_MERR_2"/>
    <property type="match status" value="1"/>
</dbReference>
<dbReference type="Gene3D" id="1.10.1660.10">
    <property type="match status" value="1"/>
</dbReference>
<sequence>MYSIRDVSDIMEISIYTLRYYEKIGLLSFVKRNENGVREFSKEDIVTLNTVYRLKQTGMSLKDIKNYLELVDKGIESISERKEMFREQKIKVQQQIIDLQNALKTINGKLHYYEEASKQGSLAVCHDEREVFMQKILNGEMN</sequence>
<reference evidence="4" key="1">
    <citation type="submission" date="2024-06" db="EMBL/GenBank/DDBJ databases">
        <authorList>
            <person name="Chang H.C."/>
            <person name="Mun S.Y."/>
        </authorList>
    </citation>
    <scope>NUCLEOTIDE SEQUENCE [LARGE SCALE GENOMIC DNA]</scope>
    <source>
        <strain evidence="4">KT1</strain>
    </source>
</reference>
<dbReference type="Proteomes" id="UP001302696">
    <property type="component" value="Chromosome"/>
</dbReference>
<proteinExistence type="predicted"/>
<dbReference type="EMBL" id="CP104778">
    <property type="protein sequence ID" value="WPC20933.1"/>
    <property type="molecule type" value="Genomic_DNA"/>
</dbReference>
<keyword evidence="1" id="KW-0238">DNA-binding</keyword>
<dbReference type="PANTHER" id="PTHR30204">
    <property type="entry name" value="REDOX-CYCLING DRUG-SENSING TRANSCRIPTIONAL ACTIVATOR SOXR"/>
    <property type="match status" value="1"/>
</dbReference>
<dbReference type="CDD" id="cd01109">
    <property type="entry name" value="HTH_YyaN"/>
    <property type="match status" value="1"/>
</dbReference>
<evidence type="ECO:0000259" key="2">
    <source>
        <dbReference type="PROSITE" id="PS50937"/>
    </source>
</evidence>
<dbReference type="InterPro" id="IPR009061">
    <property type="entry name" value="DNA-bd_dom_put_sf"/>
</dbReference>
<evidence type="ECO:0000313" key="3">
    <source>
        <dbReference type="EMBL" id="WPC20933.1"/>
    </source>
</evidence>
<dbReference type="PANTHER" id="PTHR30204:SF82">
    <property type="entry name" value="TRANSCRIPTIONAL REGULATOR, MERR FAMILY"/>
    <property type="match status" value="1"/>
</dbReference>
<dbReference type="InterPro" id="IPR047057">
    <property type="entry name" value="MerR_fam"/>
</dbReference>
<feature type="domain" description="HTH merR-type" evidence="2">
    <location>
        <begin position="1"/>
        <end position="70"/>
    </location>
</feature>
<keyword evidence="4" id="KW-1185">Reference proteome</keyword>
<dbReference type="Pfam" id="PF13411">
    <property type="entry name" value="MerR_1"/>
    <property type="match status" value="1"/>
</dbReference>
<dbReference type="RefSeq" id="WP_082854851.1">
    <property type="nucleotide sequence ID" value="NZ_BBIM01000030.1"/>
</dbReference>
<organism evidence="3 4">
    <name type="scientific">Pediococcus inopinatus</name>
    <dbReference type="NCBI Taxonomy" id="114090"/>
    <lineage>
        <taxon>Bacteria</taxon>
        <taxon>Bacillati</taxon>
        <taxon>Bacillota</taxon>
        <taxon>Bacilli</taxon>
        <taxon>Lactobacillales</taxon>
        <taxon>Lactobacillaceae</taxon>
        <taxon>Pediococcus</taxon>
    </lineage>
</organism>